<evidence type="ECO:0000313" key="3">
    <source>
        <dbReference type="Proteomes" id="UP000501690"/>
    </source>
</evidence>
<dbReference type="Proteomes" id="UP000501690">
    <property type="component" value="Linkage Group LG2"/>
</dbReference>
<protein>
    <submittedName>
        <fullName evidence="2">Uncharacterized protein</fullName>
    </submittedName>
</protein>
<dbReference type="EMBL" id="CP039346">
    <property type="protein sequence ID" value="QCD81728.1"/>
    <property type="molecule type" value="Genomic_DNA"/>
</dbReference>
<dbReference type="AlphaFoldDB" id="A0A4D6KVG8"/>
<organism evidence="2 3">
    <name type="scientific">Vigna unguiculata</name>
    <name type="common">Cowpea</name>
    <dbReference type="NCBI Taxonomy" id="3917"/>
    <lineage>
        <taxon>Eukaryota</taxon>
        <taxon>Viridiplantae</taxon>
        <taxon>Streptophyta</taxon>
        <taxon>Embryophyta</taxon>
        <taxon>Tracheophyta</taxon>
        <taxon>Spermatophyta</taxon>
        <taxon>Magnoliopsida</taxon>
        <taxon>eudicotyledons</taxon>
        <taxon>Gunneridae</taxon>
        <taxon>Pentapetalae</taxon>
        <taxon>rosids</taxon>
        <taxon>fabids</taxon>
        <taxon>Fabales</taxon>
        <taxon>Fabaceae</taxon>
        <taxon>Papilionoideae</taxon>
        <taxon>50 kb inversion clade</taxon>
        <taxon>NPAAA clade</taxon>
        <taxon>indigoferoid/millettioid clade</taxon>
        <taxon>Phaseoleae</taxon>
        <taxon>Vigna</taxon>
    </lineage>
</organism>
<feature type="region of interest" description="Disordered" evidence="1">
    <location>
        <begin position="63"/>
        <end position="92"/>
    </location>
</feature>
<reference evidence="2 3" key="1">
    <citation type="submission" date="2019-04" db="EMBL/GenBank/DDBJ databases">
        <title>An improved genome assembly and genetic linkage map for asparagus bean, Vigna unguiculata ssp. sesquipedialis.</title>
        <authorList>
            <person name="Xia Q."/>
            <person name="Zhang R."/>
            <person name="Dong Y."/>
        </authorList>
    </citation>
    <scope>NUCLEOTIDE SEQUENCE [LARGE SCALE GENOMIC DNA]</scope>
    <source>
        <tissue evidence="2">Leaf</tissue>
    </source>
</reference>
<sequence>MVIDSSLGACVEVQSLNVKKGVVNSKGKQVYEKTSRTIEGNKSSDGVVEVCVEVQSLNIKKGMGNSKGKQVSEKAQRTIEGSNSSDGVVEDS</sequence>
<proteinExistence type="predicted"/>
<evidence type="ECO:0000313" key="2">
    <source>
        <dbReference type="EMBL" id="QCD81728.1"/>
    </source>
</evidence>
<gene>
    <name evidence="2" type="ORF">DEO72_LG2g2058</name>
</gene>
<evidence type="ECO:0000256" key="1">
    <source>
        <dbReference type="SAM" id="MobiDB-lite"/>
    </source>
</evidence>
<keyword evidence="3" id="KW-1185">Reference proteome</keyword>
<accession>A0A4D6KVG8</accession>
<name>A0A4D6KVG8_VIGUN</name>